<dbReference type="Gene3D" id="1.20.80.10">
    <property type="match status" value="1"/>
</dbReference>
<proteinExistence type="predicted"/>
<dbReference type="Proteomes" id="UP000054324">
    <property type="component" value="Unassembled WGS sequence"/>
</dbReference>
<dbReference type="GO" id="GO:0031032">
    <property type="term" value="P:actomyosin structure organization"/>
    <property type="evidence" value="ECO:0007669"/>
    <property type="project" value="TreeGrafter"/>
</dbReference>
<protein>
    <recommendedName>
        <fullName evidence="1">FERM domain-containing protein</fullName>
    </recommendedName>
</protein>
<dbReference type="KEGG" id="ovi:T265_03930"/>
<dbReference type="OrthoDB" id="6266673at2759"/>
<dbReference type="InterPro" id="IPR019748">
    <property type="entry name" value="FERM_central"/>
</dbReference>
<reference evidence="2 3" key="1">
    <citation type="submission" date="2013-11" db="EMBL/GenBank/DDBJ databases">
        <title>Opisthorchis viverrini - life in the bile duct.</title>
        <authorList>
            <person name="Young N.D."/>
            <person name="Nagarajan N."/>
            <person name="Lin S.J."/>
            <person name="Korhonen P.K."/>
            <person name="Jex A.R."/>
            <person name="Hall R.S."/>
            <person name="Safavi-Hemami H."/>
            <person name="Kaewkong W."/>
            <person name="Bertrand D."/>
            <person name="Gao S."/>
            <person name="Seet Q."/>
            <person name="Wongkham S."/>
            <person name="Teh B.T."/>
            <person name="Wongkham C."/>
            <person name="Intapan P.M."/>
            <person name="Maleewong W."/>
            <person name="Yang X."/>
            <person name="Hu M."/>
            <person name="Wang Z."/>
            <person name="Hofmann A."/>
            <person name="Sternberg P.W."/>
            <person name="Tan P."/>
            <person name="Wang J."/>
            <person name="Gasser R.B."/>
        </authorList>
    </citation>
    <scope>NUCLEOTIDE SEQUENCE [LARGE SCALE GENOMIC DNA]</scope>
</reference>
<organism evidence="2 3">
    <name type="scientific">Opisthorchis viverrini</name>
    <name type="common">Southeast Asian liver fluke</name>
    <dbReference type="NCBI Taxonomy" id="6198"/>
    <lineage>
        <taxon>Eukaryota</taxon>
        <taxon>Metazoa</taxon>
        <taxon>Spiralia</taxon>
        <taxon>Lophotrochozoa</taxon>
        <taxon>Platyhelminthes</taxon>
        <taxon>Trematoda</taxon>
        <taxon>Digenea</taxon>
        <taxon>Opisthorchiida</taxon>
        <taxon>Opisthorchiata</taxon>
        <taxon>Opisthorchiidae</taxon>
        <taxon>Opisthorchis</taxon>
    </lineage>
</organism>
<dbReference type="GO" id="GO:0005856">
    <property type="term" value="C:cytoskeleton"/>
    <property type="evidence" value="ECO:0007669"/>
    <property type="project" value="TreeGrafter"/>
</dbReference>
<dbReference type="Gene3D" id="3.10.20.90">
    <property type="entry name" value="Phosphatidylinositol 3-kinase Catalytic Subunit, Chain A, domain 1"/>
    <property type="match status" value="1"/>
</dbReference>
<dbReference type="InterPro" id="IPR035963">
    <property type="entry name" value="FERM_2"/>
</dbReference>
<dbReference type="InterPro" id="IPR019749">
    <property type="entry name" value="Band_41_domain"/>
</dbReference>
<feature type="domain" description="FERM" evidence="1">
    <location>
        <begin position="17"/>
        <end position="243"/>
    </location>
</feature>
<evidence type="ECO:0000313" key="3">
    <source>
        <dbReference type="Proteomes" id="UP000054324"/>
    </source>
</evidence>
<dbReference type="CTD" id="20318117"/>
<dbReference type="CDD" id="cd14473">
    <property type="entry name" value="FERM_B-lobe"/>
    <property type="match status" value="1"/>
</dbReference>
<accession>A0A075AH87</accession>
<dbReference type="Pfam" id="PF00373">
    <property type="entry name" value="FERM_M"/>
    <property type="match status" value="1"/>
</dbReference>
<dbReference type="SUPFAM" id="SSF47031">
    <property type="entry name" value="Second domain of FERM"/>
    <property type="match status" value="1"/>
</dbReference>
<dbReference type="Pfam" id="PF09379">
    <property type="entry name" value="FERM_N"/>
    <property type="match status" value="1"/>
</dbReference>
<dbReference type="SMART" id="SM00295">
    <property type="entry name" value="B41"/>
    <property type="match status" value="1"/>
</dbReference>
<dbReference type="EMBL" id="KL596678">
    <property type="protein sequence ID" value="KER29464.1"/>
    <property type="molecule type" value="Genomic_DNA"/>
</dbReference>
<dbReference type="InterPro" id="IPR000299">
    <property type="entry name" value="FERM_domain"/>
</dbReference>
<dbReference type="PANTHER" id="PTHR23280">
    <property type="entry name" value="4.1 G PROTEIN"/>
    <property type="match status" value="1"/>
</dbReference>
<gene>
    <name evidence="2" type="ORF">T265_03930</name>
</gene>
<evidence type="ECO:0000259" key="1">
    <source>
        <dbReference type="PROSITE" id="PS50057"/>
    </source>
</evidence>
<dbReference type="InterPro" id="IPR014352">
    <property type="entry name" value="FERM/acyl-CoA-bd_prot_sf"/>
</dbReference>
<dbReference type="InterPro" id="IPR018979">
    <property type="entry name" value="FERM_N"/>
</dbReference>
<dbReference type="RefSeq" id="XP_009166795.1">
    <property type="nucleotide sequence ID" value="XM_009168531.1"/>
</dbReference>
<dbReference type="AlphaFoldDB" id="A0A075AH87"/>
<name>A0A075AH87_OPIVI</name>
<dbReference type="SUPFAM" id="SSF54236">
    <property type="entry name" value="Ubiquitin-like"/>
    <property type="match status" value="1"/>
</dbReference>
<dbReference type="PANTHER" id="PTHR23280:SF32">
    <property type="entry name" value="FI22325P1"/>
    <property type="match status" value="1"/>
</dbReference>
<dbReference type="PROSITE" id="PS50057">
    <property type="entry name" value="FERM_3"/>
    <property type="match status" value="1"/>
</dbReference>
<evidence type="ECO:0000313" key="2">
    <source>
        <dbReference type="EMBL" id="KER29464.1"/>
    </source>
</evidence>
<sequence>MNPKLKDHRHIHTEDCFAVTVRLLEDDTISEVDVPEDATGKWLFEEVCRRQDVMEEREYFGLRYLEHDLLSSPTKQWIDLTRGLFVQLKNTHPRTVSFRIKHYPADPFADLKLAKTHYLLYRQLRRDLASGRLVSGVDEMVRLAALIVQDPRRAMLSVYSTSVGECPVSTSTPLALESGGESSIIVSVTKLKKKALPDSTWCGELRRELLVKLHKSAGVGVQYLKEGQEFIGGTFASQTLTGA</sequence>
<dbReference type="InterPro" id="IPR029071">
    <property type="entry name" value="Ubiquitin-like_domsf"/>
</dbReference>
<keyword evidence="3" id="KW-1185">Reference proteome</keyword>
<dbReference type="GeneID" id="20318117"/>